<evidence type="ECO:0000259" key="3">
    <source>
        <dbReference type="PROSITE" id="PS51194"/>
    </source>
</evidence>
<dbReference type="REBASE" id="113845">
    <property type="entry name" value="Cep45586ORF4875P"/>
</dbReference>
<dbReference type="SUPFAM" id="SSF56024">
    <property type="entry name" value="Phospholipase D/nuclease"/>
    <property type="match status" value="1"/>
</dbReference>
<keyword evidence="4" id="KW-0347">Helicase</keyword>
<keyword evidence="4" id="KW-0547">Nucleotide-binding</keyword>
<dbReference type="GO" id="GO:0004386">
    <property type="term" value="F:helicase activity"/>
    <property type="evidence" value="ECO:0007669"/>
    <property type="project" value="UniProtKB-KW"/>
</dbReference>
<dbReference type="InterPro" id="IPR001736">
    <property type="entry name" value="PLipase_D/transphosphatidylase"/>
</dbReference>
<dbReference type="InterPro" id="IPR050742">
    <property type="entry name" value="Helicase_Restrict-Modif_Enz"/>
</dbReference>
<dbReference type="Gene3D" id="3.30.870.10">
    <property type="entry name" value="Endonuclease Chain A"/>
    <property type="match status" value="1"/>
</dbReference>
<dbReference type="PROSITE" id="PS50035">
    <property type="entry name" value="PLD"/>
    <property type="match status" value="1"/>
</dbReference>
<dbReference type="EMBL" id="CP011541">
    <property type="protein sequence ID" value="AKK02845.1"/>
    <property type="molecule type" value="Genomic_DNA"/>
</dbReference>
<dbReference type="GO" id="GO:0005524">
    <property type="term" value="F:ATP binding"/>
    <property type="evidence" value="ECO:0007669"/>
    <property type="project" value="InterPro"/>
</dbReference>
<feature type="domain" description="PLD phosphodiesterase" evidence="1">
    <location>
        <begin position="119"/>
        <end position="144"/>
    </location>
</feature>
<dbReference type="InterPro" id="IPR058403">
    <property type="entry name" value="DUF8090"/>
</dbReference>
<evidence type="ECO:0000259" key="1">
    <source>
        <dbReference type="PROSITE" id="PS50035"/>
    </source>
</evidence>
<reference evidence="4 5" key="1">
    <citation type="submission" date="2015-05" db="EMBL/GenBank/DDBJ databases">
        <title>Complete genome sequence of Corynebacterium epidermidicanis DSM 45586, isolated from the skin of a dog suffering from pruritus.</title>
        <authorList>
            <person name="Ruckert C."/>
            <person name="Albersmeier A."/>
            <person name="Winkler A."/>
            <person name="Tauch A."/>
        </authorList>
    </citation>
    <scope>NUCLEOTIDE SEQUENCE [LARGE SCALE GENOMIC DNA]</scope>
    <source>
        <strain evidence="4 5">DSM 45586</strain>
    </source>
</reference>
<gene>
    <name evidence="4" type="ORF">CEPID_04875</name>
</gene>
<dbReference type="InterPro" id="IPR021835">
    <property type="entry name" value="DUF3427"/>
</dbReference>
<dbReference type="Proteomes" id="UP000035368">
    <property type="component" value="Chromosome"/>
</dbReference>
<dbReference type="AlphaFoldDB" id="A0A0G3GQK9"/>
<organism evidence="4 5">
    <name type="scientific">Corynebacterium epidermidicanis</name>
    <dbReference type="NCBI Taxonomy" id="1050174"/>
    <lineage>
        <taxon>Bacteria</taxon>
        <taxon>Bacillati</taxon>
        <taxon>Actinomycetota</taxon>
        <taxon>Actinomycetes</taxon>
        <taxon>Mycobacteriales</taxon>
        <taxon>Corynebacteriaceae</taxon>
        <taxon>Corynebacterium</taxon>
    </lineage>
</organism>
<dbReference type="InterPro" id="IPR027417">
    <property type="entry name" value="P-loop_NTPase"/>
</dbReference>
<dbReference type="CDD" id="cd09204">
    <property type="entry name" value="PLDc_N_DEXD_b2"/>
    <property type="match status" value="1"/>
</dbReference>
<dbReference type="InterPro" id="IPR014001">
    <property type="entry name" value="Helicase_ATP-bd"/>
</dbReference>
<dbReference type="GO" id="GO:0006793">
    <property type="term" value="P:phosphorus metabolic process"/>
    <property type="evidence" value="ECO:0007669"/>
    <property type="project" value="UniProtKB-ARBA"/>
</dbReference>
<dbReference type="GO" id="GO:0003677">
    <property type="term" value="F:DNA binding"/>
    <property type="evidence" value="ECO:0007669"/>
    <property type="project" value="InterPro"/>
</dbReference>
<dbReference type="SUPFAM" id="SSF52540">
    <property type="entry name" value="P-loop containing nucleoside triphosphate hydrolases"/>
    <property type="match status" value="1"/>
</dbReference>
<dbReference type="GO" id="GO:0016787">
    <property type="term" value="F:hydrolase activity"/>
    <property type="evidence" value="ECO:0007669"/>
    <property type="project" value="UniProtKB-KW"/>
</dbReference>
<name>A0A0G3GQK9_9CORY</name>
<evidence type="ECO:0000313" key="5">
    <source>
        <dbReference type="Proteomes" id="UP000035368"/>
    </source>
</evidence>
<evidence type="ECO:0000259" key="2">
    <source>
        <dbReference type="PROSITE" id="PS51192"/>
    </source>
</evidence>
<keyword evidence="4" id="KW-0067">ATP-binding</keyword>
<dbReference type="PANTHER" id="PTHR47396:SF1">
    <property type="entry name" value="ATP-DEPENDENT HELICASE IRC3-RELATED"/>
    <property type="match status" value="1"/>
</dbReference>
<accession>A0A0G3GQK9</accession>
<evidence type="ECO:0000313" key="4">
    <source>
        <dbReference type="EMBL" id="AKK02845.1"/>
    </source>
</evidence>
<dbReference type="CDD" id="cd18799">
    <property type="entry name" value="SF2_C_EcoAI-like"/>
    <property type="match status" value="1"/>
</dbReference>
<dbReference type="Pfam" id="PF04851">
    <property type="entry name" value="ResIII"/>
    <property type="match status" value="1"/>
</dbReference>
<feature type="domain" description="Helicase ATP-binding" evidence="2">
    <location>
        <begin position="230"/>
        <end position="382"/>
    </location>
</feature>
<dbReference type="Pfam" id="PF11907">
    <property type="entry name" value="DUF3427"/>
    <property type="match status" value="1"/>
</dbReference>
<sequence>MSDQLETFHSDLKFGFVDRETTSNQLFDPRLIANNDDERTMLAAITNELRTCDSFRFSIAFITPSGLALLKNELLKFKGTGTIITSRYLDFNEPSMFRELLNLKNIQTRIYDHPKIDFHAKGYIFEQSPILTAIVGSSNLTDNALVKNQEWNLRFSTQSAGNIAYQIDDAINRQLEFSTPLSEEWIRNYEITRRPSIRPALASYAGETLQTTREITPNPMQMEALSALAELREMGAKKAVIVSATGTGKTILAALAAKEFNPKRVLFVVHREQIAAKALYEFQRVFGGSNSDYGRFTGATRQQDCRFVFATTQTLAQPETLATLSAEHFDFVIIDESHHSGAATFRRVIDHFEPEFLLGLTATPERTDKFNIFELFDYNVAYEIRLQRALEEKMLVPFHYFGVADYTLVGGDTVTETTNLAFLASNERVKFVAEKLEKYGLAQNVHGLMFCSRKDEAHELARLFNDTKVYGKLLRTVALTGEDSREDREKVVTQLENGEIDYIITVDIFNEGIDIPCINQIVMLRATQSSIIFTQQLGRGLRKSEGKDHLRVIDFIGNYANNFLIPIALFGDNSRSKDSLRRKVINPDGRGRKAISGVSSVNFDEIAEARVLESLAKAKMTGKQEFKKDILAFQQRHNRLPRLIDFARFDLVDPVLISTKYGNYWSLLSSLKFVNEKPTDEHNAFLNFLSMELLNGKRPQELLLLKQLISQHKVTSADFAHQLVEMGTQADESHVESAIRMLTYQFPSTQQLSKYGKSPLITSVKGVQSLSPKFAACYREQPFQEFVDDIIETGLYLSRHRHSWSGNFVIGERYSRKDACRLLNWPSNVESIMYGYKVDEATATCPIFVTYHKSEDVEASVSYEDKFKDPATLHWFTKSRRTLTSPEVSKIISKSVDLHIFVKKDDAEGTDFYYLGTATPANPVQTTMPDKAGSPLNVVSMDLILDQPISPDLYNYFESTTP</sequence>
<proteinExistence type="predicted"/>
<dbReference type="InterPro" id="IPR025202">
    <property type="entry name" value="PLD-like_dom"/>
</dbReference>
<dbReference type="InterPro" id="IPR006935">
    <property type="entry name" value="Helicase/UvrB_N"/>
</dbReference>
<keyword evidence="5" id="KW-1185">Reference proteome</keyword>
<dbReference type="RefSeq" id="WP_047239967.1">
    <property type="nucleotide sequence ID" value="NZ_CP011541.1"/>
</dbReference>
<dbReference type="InterPro" id="IPR001650">
    <property type="entry name" value="Helicase_C-like"/>
</dbReference>
<dbReference type="EC" id="3.6.4.-" evidence="4"/>
<keyword evidence="4" id="KW-0378">Hydrolase</keyword>
<dbReference type="STRING" id="1050174.CEPID_04875"/>
<dbReference type="PROSITE" id="PS51192">
    <property type="entry name" value="HELICASE_ATP_BIND_1"/>
    <property type="match status" value="1"/>
</dbReference>
<dbReference type="PATRIC" id="fig|1050174.4.peg.988"/>
<dbReference type="KEGG" id="cei:CEPID_04875"/>
<dbReference type="Pfam" id="PF00271">
    <property type="entry name" value="Helicase_C"/>
    <property type="match status" value="1"/>
</dbReference>
<dbReference type="Pfam" id="PF26350">
    <property type="entry name" value="DUF8090"/>
    <property type="match status" value="1"/>
</dbReference>
<dbReference type="SMART" id="SM00490">
    <property type="entry name" value="HELICc"/>
    <property type="match status" value="1"/>
</dbReference>
<dbReference type="GO" id="GO:0005829">
    <property type="term" value="C:cytosol"/>
    <property type="evidence" value="ECO:0007669"/>
    <property type="project" value="TreeGrafter"/>
</dbReference>
<dbReference type="CDD" id="cd18032">
    <property type="entry name" value="DEXHc_RE_I_III_res"/>
    <property type="match status" value="1"/>
</dbReference>
<dbReference type="SMART" id="SM00487">
    <property type="entry name" value="DEXDc"/>
    <property type="match status" value="1"/>
</dbReference>
<dbReference type="Pfam" id="PF13091">
    <property type="entry name" value="PLDc_2"/>
    <property type="match status" value="1"/>
</dbReference>
<protein>
    <submittedName>
        <fullName evidence="4">DNA/RNA helicase, superfamily II</fullName>
        <ecNumber evidence="4">3.6.4.-</ecNumber>
    </submittedName>
</protein>
<feature type="domain" description="Helicase C-terminal" evidence="3">
    <location>
        <begin position="435"/>
        <end position="606"/>
    </location>
</feature>
<dbReference type="PROSITE" id="PS51194">
    <property type="entry name" value="HELICASE_CTER"/>
    <property type="match status" value="1"/>
</dbReference>
<dbReference type="Gene3D" id="3.40.50.300">
    <property type="entry name" value="P-loop containing nucleotide triphosphate hydrolases"/>
    <property type="match status" value="2"/>
</dbReference>
<dbReference type="PANTHER" id="PTHR47396">
    <property type="entry name" value="TYPE I RESTRICTION ENZYME ECOKI R PROTEIN"/>
    <property type="match status" value="1"/>
</dbReference>